<dbReference type="PANTHER" id="PTHR21716:SF4">
    <property type="entry name" value="TRANSMEMBRANE PROTEIN 245"/>
    <property type="match status" value="1"/>
</dbReference>
<name>A0ABY8UAI7_TETOB</name>
<accession>A0ABY8UAI7</accession>
<comment type="similarity">
    <text evidence="2">Belongs to the autoinducer-2 exporter (AI-2E) (TC 2.A.86) family.</text>
</comment>
<proteinExistence type="inferred from homology"/>
<evidence type="ECO:0000256" key="1">
    <source>
        <dbReference type="ARBA" id="ARBA00004141"/>
    </source>
</evidence>
<feature type="transmembrane region" description="Helical" evidence="6">
    <location>
        <begin position="214"/>
        <end position="231"/>
    </location>
</feature>
<feature type="transmembrane region" description="Helical" evidence="6">
    <location>
        <begin position="162"/>
        <end position="179"/>
    </location>
</feature>
<protein>
    <recommendedName>
        <fullName evidence="9">AI-2E family transporter</fullName>
    </recommendedName>
</protein>
<sequence length="235" mass="24908">MRVARGAAYPLITSLRRLSSVFVSGLGSTTAVALGTGLGVLRLGLGVVKFLVQLGVFASVLYTLLALDIDPVERLLQLLPMSEASQDRASRAVTRAMRGVFVSSLKLSAFHAGFTWLTLRAFDAHFVCLATAASAVVAVLPLVPVALVAAPAVLELALLRGAPVKALVLAALHLGAYYFGDDLIFREVEPTLPYLVGLGVFGGMYTFKNPLQGVLLGPMVLALLSVGYNLHRDLY</sequence>
<gene>
    <name evidence="7" type="ORF">OEZ85_009932</name>
</gene>
<evidence type="ECO:0000256" key="4">
    <source>
        <dbReference type="ARBA" id="ARBA00022989"/>
    </source>
</evidence>
<evidence type="ECO:0000313" key="8">
    <source>
        <dbReference type="Proteomes" id="UP001244341"/>
    </source>
</evidence>
<evidence type="ECO:0000256" key="2">
    <source>
        <dbReference type="ARBA" id="ARBA00009773"/>
    </source>
</evidence>
<evidence type="ECO:0008006" key="9">
    <source>
        <dbReference type="Google" id="ProtNLM"/>
    </source>
</evidence>
<dbReference type="InterPro" id="IPR002549">
    <property type="entry name" value="AI-2E-like"/>
</dbReference>
<dbReference type="Proteomes" id="UP001244341">
    <property type="component" value="Chromosome 9b"/>
</dbReference>
<evidence type="ECO:0000313" key="7">
    <source>
        <dbReference type="EMBL" id="WIA18476.1"/>
    </source>
</evidence>
<dbReference type="PANTHER" id="PTHR21716">
    <property type="entry name" value="TRANSMEMBRANE PROTEIN"/>
    <property type="match status" value="1"/>
</dbReference>
<feature type="transmembrane region" description="Helical" evidence="6">
    <location>
        <begin position="21"/>
        <end position="41"/>
    </location>
</feature>
<keyword evidence="3 6" id="KW-0812">Transmembrane</keyword>
<feature type="transmembrane region" description="Helical" evidence="6">
    <location>
        <begin position="47"/>
        <end position="67"/>
    </location>
</feature>
<comment type="subcellular location">
    <subcellularLocation>
        <location evidence="1">Membrane</location>
        <topology evidence="1">Multi-pass membrane protein</topology>
    </subcellularLocation>
</comment>
<keyword evidence="8" id="KW-1185">Reference proteome</keyword>
<feature type="transmembrane region" description="Helical" evidence="6">
    <location>
        <begin position="100"/>
        <end position="118"/>
    </location>
</feature>
<organism evidence="7 8">
    <name type="scientific">Tetradesmus obliquus</name>
    <name type="common">Green alga</name>
    <name type="synonym">Acutodesmus obliquus</name>
    <dbReference type="NCBI Taxonomy" id="3088"/>
    <lineage>
        <taxon>Eukaryota</taxon>
        <taxon>Viridiplantae</taxon>
        <taxon>Chlorophyta</taxon>
        <taxon>core chlorophytes</taxon>
        <taxon>Chlorophyceae</taxon>
        <taxon>CS clade</taxon>
        <taxon>Sphaeropleales</taxon>
        <taxon>Scenedesmaceae</taxon>
        <taxon>Tetradesmus</taxon>
    </lineage>
</organism>
<evidence type="ECO:0000256" key="5">
    <source>
        <dbReference type="ARBA" id="ARBA00023136"/>
    </source>
</evidence>
<dbReference type="EMBL" id="CP126216">
    <property type="protein sequence ID" value="WIA18476.1"/>
    <property type="molecule type" value="Genomic_DNA"/>
</dbReference>
<reference evidence="7 8" key="1">
    <citation type="submission" date="2023-05" db="EMBL/GenBank/DDBJ databases">
        <title>A 100% complete, gapless, phased diploid assembly of the Scenedesmus obliquus UTEX 3031 genome.</title>
        <authorList>
            <person name="Biondi T.C."/>
            <person name="Hanschen E.R."/>
            <person name="Kwon T."/>
            <person name="Eng W."/>
            <person name="Kruse C.P.S."/>
            <person name="Koehler S.I."/>
            <person name="Kunde Y."/>
            <person name="Gleasner C.D."/>
            <person name="You Mak K.T."/>
            <person name="Polle J."/>
            <person name="Hovde B.T."/>
            <person name="Starkenburg S.R."/>
        </authorList>
    </citation>
    <scope>NUCLEOTIDE SEQUENCE [LARGE SCALE GENOMIC DNA]</scope>
    <source>
        <strain evidence="7 8">DOE0152z</strain>
    </source>
</reference>
<keyword evidence="5 6" id="KW-0472">Membrane</keyword>
<keyword evidence="4 6" id="KW-1133">Transmembrane helix</keyword>
<evidence type="ECO:0000256" key="3">
    <source>
        <dbReference type="ARBA" id="ARBA00022692"/>
    </source>
</evidence>
<evidence type="ECO:0000256" key="6">
    <source>
        <dbReference type="SAM" id="Phobius"/>
    </source>
</evidence>
<feature type="transmembrane region" description="Helical" evidence="6">
    <location>
        <begin position="124"/>
        <end position="150"/>
    </location>
</feature>